<dbReference type="OrthoDB" id="9776648at2"/>
<dbReference type="InterPro" id="IPR035906">
    <property type="entry name" value="MetI-like_sf"/>
</dbReference>
<feature type="transmembrane region" description="Helical" evidence="8">
    <location>
        <begin position="70"/>
        <end position="94"/>
    </location>
</feature>
<evidence type="ECO:0000256" key="4">
    <source>
        <dbReference type="ARBA" id="ARBA00022519"/>
    </source>
</evidence>
<proteinExistence type="inferred from homology"/>
<feature type="transmembrane region" description="Helical" evidence="8">
    <location>
        <begin position="106"/>
        <end position="124"/>
    </location>
</feature>
<dbReference type="SUPFAM" id="SSF161098">
    <property type="entry name" value="MetI-like"/>
    <property type="match status" value="2"/>
</dbReference>
<feature type="transmembrane region" description="Helical" evidence="8">
    <location>
        <begin position="345"/>
        <end position="365"/>
    </location>
</feature>
<keyword evidence="11" id="KW-1185">Reference proteome</keyword>
<dbReference type="RefSeq" id="WP_146830022.1">
    <property type="nucleotide sequence ID" value="NZ_CP042476.1"/>
</dbReference>
<keyword evidence="3" id="KW-1003">Cell membrane</keyword>
<dbReference type="Proteomes" id="UP000321954">
    <property type="component" value="Chromosome"/>
</dbReference>
<dbReference type="Gene3D" id="1.10.3720.10">
    <property type="entry name" value="MetI-like"/>
    <property type="match status" value="2"/>
</dbReference>
<feature type="domain" description="ABC transmembrane type-1" evidence="9">
    <location>
        <begin position="68"/>
        <end position="270"/>
    </location>
</feature>
<name>A0A5B8YI95_9FLAO</name>
<protein>
    <submittedName>
        <fullName evidence="10">Iron ABC transporter permease</fullName>
    </submittedName>
</protein>
<dbReference type="PANTHER" id="PTHR43357">
    <property type="entry name" value="INNER MEMBRANE ABC TRANSPORTER PERMEASE PROTEIN YDCV"/>
    <property type="match status" value="1"/>
</dbReference>
<evidence type="ECO:0000256" key="8">
    <source>
        <dbReference type="RuleBase" id="RU363032"/>
    </source>
</evidence>
<accession>A0A5B8YI95</accession>
<gene>
    <name evidence="10" type="ORF">FK178_00635</name>
</gene>
<dbReference type="KEGG" id="anp:FK178_00635"/>
<feature type="transmembrane region" description="Helical" evidence="8">
    <location>
        <begin position="154"/>
        <end position="176"/>
    </location>
</feature>
<sequence length="554" mass="62170">MKQAGSNNFFSIRYRLERLKRDSNRWSIFTLAIILFIALPVISIGVKLFAGPGETWRHIVDHLLVDYIGNSLFLVAVCSILVLIMGVSTAWLVARFEFPLRKQMEWLLILPLAIPSYIVAYAYAGVFDYGGSMDLVFRGLGWDFIRIDIMNKTGLAFVLSVSLFPYVYVSSRAFFLNQANNLLEASKMLGVGEMRSFFKLMLPLARPAIVAGLILVLMEVLNDYGAAQYYGVSTFTTGIFRAWFSLEEPETAVYLSALLIVIVFALILFEKWQRQNIKVSSSKSNNTYIHRKESSGWMQFFILLAVLIPVVLGFFIPLAQLVYWAFLTAHKVFNLDFLLLSVQSFGIAFLTAVVTVIVATLLIYFSKWSFLGFIKNIARIGILGYAIPGAVIAIGIMIPTLAFDKWLINTLDQLFSIKIGLLINGTLVALVYAYCVRFLAVAFNPIESTSLKVSKTIPDSSKMLGVGNLRTFLKIEFPLIKTGIFSALILVFIDILKELPLTLILKPFHINTLAVKAYEYASDEMVMEAAIPSLFIIFTAALPVIFLNRLLIKK</sequence>
<evidence type="ECO:0000313" key="11">
    <source>
        <dbReference type="Proteomes" id="UP000321954"/>
    </source>
</evidence>
<dbReference type="GO" id="GO:0005886">
    <property type="term" value="C:plasma membrane"/>
    <property type="evidence" value="ECO:0007669"/>
    <property type="project" value="UniProtKB-SubCell"/>
</dbReference>
<evidence type="ECO:0000256" key="5">
    <source>
        <dbReference type="ARBA" id="ARBA00022692"/>
    </source>
</evidence>
<keyword evidence="5 8" id="KW-0812">Transmembrane</keyword>
<dbReference type="EMBL" id="CP042476">
    <property type="protein sequence ID" value="QED36323.1"/>
    <property type="molecule type" value="Genomic_DNA"/>
</dbReference>
<dbReference type="InterPro" id="IPR000515">
    <property type="entry name" value="MetI-like"/>
</dbReference>
<comment type="subcellular location">
    <subcellularLocation>
        <location evidence="1">Cell inner membrane</location>
        <topology evidence="1">Multi-pass membrane protein</topology>
    </subcellularLocation>
    <subcellularLocation>
        <location evidence="8">Cell membrane</location>
        <topology evidence="8">Multi-pass membrane protein</topology>
    </subcellularLocation>
</comment>
<feature type="transmembrane region" description="Helical" evidence="8">
    <location>
        <begin position="197"/>
        <end position="218"/>
    </location>
</feature>
<keyword evidence="2 8" id="KW-0813">Transport</keyword>
<feature type="transmembrane region" description="Helical" evidence="8">
    <location>
        <begin position="300"/>
        <end position="325"/>
    </location>
</feature>
<feature type="transmembrane region" description="Helical" evidence="8">
    <location>
        <begin position="415"/>
        <end position="435"/>
    </location>
</feature>
<evidence type="ECO:0000256" key="6">
    <source>
        <dbReference type="ARBA" id="ARBA00022989"/>
    </source>
</evidence>
<dbReference type="AlphaFoldDB" id="A0A5B8YI95"/>
<feature type="transmembrane region" description="Helical" evidence="8">
    <location>
        <begin position="479"/>
        <end position="496"/>
    </location>
</feature>
<evidence type="ECO:0000256" key="7">
    <source>
        <dbReference type="ARBA" id="ARBA00023136"/>
    </source>
</evidence>
<feature type="transmembrane region" description="Helical" evidence="8">
    <location>
        <begin position="529"/>
        <end position="552"/>
    </location>
</feature>
<comment type="similarity">
    <text evidence="8">Belongs to the binding-protein-dependent transport system permease family.</text>
</comment>
<dbReference type="Pfam" id="PF00528">
    <property type="entry name" value="BPD_transp_1"/>
    <property type="match status" value="1"/>
</dbReference>
<feature type="transmembrane region" description="Helical" evidence="8">
    <location>
        <begin position="377"/>
        <end position="403"/>
    </location>
</feature>
<dbReference type="PROSITE" id="PS50928">
    <property type="entry name" value="ABC_TM1"/>
    <property type="match status" value="2"/>
</dbReference>
<feature type="transmembrane region" description="Helical" evidence="8">
    <location>
        <begin position="28"/>
        <end position="50"/>
    </location>
</feature>
<evidence type="ECO:0000259" key="9">
    <source>
        <dbReference type="PROSITE" id="PS50928"/>
    </source>
</evidence>
<evidence type="ECO:0000256" key="2">
    <source>
        <dbReference type="ARBA" id="ARBA00022448"/>
    </source>
</evidence>
<feature type="domain" description="ABC transmembrane type-1" evidence="9">
    <location>
        <begin position="341"/>
        <end position="546"/>
    </location>
</feature>
<organism evidence="10 11">
    <name type="scientific">Antarcticibacterium arcticum</name>
    <dbReference type="NCBI Taxonomy" id="2585771"/>
    <lineage>
        <taxon>Bacteria</taxon>
        <taxon>Pseudomonadati</taxon>
        <taxon>Bacteroidota</taxon>
        <taxon>Flavobacteriia</taxon>
        <taxon>Flavobacteriales</taxon>
        <taxon>Flavobacteriaceae</taxon>
        <taxon>Antarcticibacterium</taxon>
    </lineage>
</organism>
<evidence type="ECO:0000313" key="10">
    <source>
        <dbReference type="EMBL" id="QED36323.1"/>
    </source>
</evidence>
<keyword evidence="6 8" id="KW-1133">Transmembrane helix</keyword>
<dbReference type="PANTHER" id="PTHR43357:SF3">
    <property type="entry name" value="FE(3+)-TRANSPORT SYSTEM PERMEASE PROTEIN FBPB 2"/>
    <property type="match status" value="1"/>
</dbReference>
<evidence type="ECO:0000256" key="3">
    <source>
        <dbReference type="ARBA" id="ARBA00022475"/>
    </source>
</evidence>
<dbReference type="CDD" id="cd06261">
    <property type="entry name" value="TM_PBP2"/>
    <property type="match status" value="2"/>
</dbReference>
<feature type="transmembrane region" description="Helical" evidence="8">
    <location>
        <begin position="251"/>
        <end position="269"/>
    </location>
</feature>
<evidence type="ECO:0000256" key="1">
    <source>
        <dbReference type="ARBA" id="ARBA00004429"/>
    </source>
</evidence>
<keyword evidence="4" id="KW-0997">Cell inner membrane</keyword>
<dbReference type="GO" id="GO:0055085">
    <property type="term" value="P:transmembrane transport"/>
    <property type="evidence" value="ECO:0007669"/>
    <property type="project" value="InterPro"/>
</dbReference>
<reference evidence="10 11" key="1">
    <citation type="submission" date="2019-08" db="EMBL/GenBank/DDBJ databases">
        <title>Antarcticibacterium arcticum sp. nov., a bacterium isolated from marine sediment of the Canadian Beaufort Sea.</title>
        <authorList>
            <person name="Lee Y.M."/>
            <person name="Baek K."/>
            <person name="Lee D.-H."/>
            <person name="Shin S.C."/>
            <person name="Jin Y.K."/>
            <person name="Park Y."/>
        </authorList>
    </citation>
    <scope>NUCLEOTIDE SEQUENCE [LARGE SCALE GENOMIC DNA]</scope>
    <source>
        <strain evidence="10 11">PAMC 28998</strain>
    </source>
</reference>
<keyword evidence="7 8" id="KW-0472">Membrane</keyword>